<evidence type="ECO:0000256" key="6">
    <source>
        <dbReference type="RuleBase" id="RU003718"/>
    </source>
</evidence>
<dbReference type="FunFam" id="3.40.50.2000:FF:000021">
    <property type="entry name" value="UDP-glucuronosyltransferase"/>
    <property type="match status" value="1"/>
</dbReference>
<comment type="similarity">
    <text evidence="1 6">Belongs to the UDP-glycosyltransferase family.</text>
</comment>
<dbReference type="Pfam" id="PF00201">
    <property type="entry name" value="UDPGT"/>
    <property type="match status" value="1"/>
</dbReference>
<evidence type="ECO:0000256" key="4">
    <source>
        <dbReference type="ARBA" id="ARBA00022729"/>
    </source>
</evidence>
<name>A0A158QJQ4_HAEPC</name>
<dbReference type="PANTHER" id="PTHR48043">
    <property type="entry name" value="EG:EG0003.4 PROTEIN-RELATED"/>
    <property type="match status" value="1"/>
</dbReference>
<dbReference type="InterPro" id="IPR035595">
    <property type="entry name" value="UDP_glycos_trans_CS"/>
</dbReference>
<dbReference type="GO" id="GO:0015020">
    <property type="term" value="F:glucuronosyltransferase activity"/>
    <property type="evidence" value="ECO:0007669"/>
    <property type="project" value="UniProtKB-EC"/>
</dbReference>
<comment type="subcellular location">
    <subcellularLocation>
        <location evidence="7">Membrane</location>
        <topology evidence="7">Single-pass membrane protein</topology>
    </subcellularLocation>
</comment>
<keyword evidence="4" id="KW-0732">Signal</keyword>
<dbReference type="PROSITE" id="PS00375">
    <property type="entry name" value="UDPGT"/>
    <property type="match status" value="1"/>
</dbReference>
<evidence type="ECO:0000256" key="1">
    <source>
        <dbReference type="ARBA" id="ARBA00009995"/>
    </source>
</evidence>
<dbReference type="SUPFAM" id="SSF53756">
    <property type="entry name" value="UDP-Glycosyltransferase/glycogen phosphorylase"/>
    <property type="match status" value="1"/>
</dbReference>
<accession>A0A158QJQ4</accession>
<evidence type="ECO:0000256" key="5">
    <source>
        <dbReference type="ARBA" id="ARBA00047475"/>
    </source>
</evidence>
<keyword evidence="7" id="KW-0472">Membrane</keyword>
<dbReference type="WBParaSite" id="HPLM_0000320601-mRNA-1">
    <property type="protein sequence ID" value="HPLM_0000320601-mRNA-1"/>
    <property type="gene ID" value="HPLM_0000320601"/>
</dbReference>
<dbReference type="GO" id="GO:0016020">
    <property type="term" value="C:membrane"/>
    <property type="evidence" value="ECO:0007669"/>
    <property type="project" value="UniProtKB-SubCell"/>
</dbReference>
<dbReference type="EC" id="2.4.1.17" evidence="7"/>
<organism evidence="8">
    <name type="scientific">Haemonchus placei</name>
    <name type="common">Barber's pole worm</name>
    <dbReference type="NCBI Taxonomy" id="6290"/>
    <lineage>
        <taxon>Eukaryota</taxon>
        <taxon>Metazoa</taxon>
        <taxon>Ecdysozoa</taxon>
        <taxon>Nematoda</taxon>
        <taxon>Chromadorea</taxon>
        <taxon>Rhabditida</taxon>
        <taxon>Rhabditina</taxon>
        <taxon>Rhabditomorpha</taxon>
        <taxon>Strongyloidea</taxon>
        <taxon>Trichostrongylidae</taxon>
        <taxon>Haemonchus</taxon>
    </lineage>
</organism>
<keyword evidence="7" id="KW-0812">Transmembrane</keyword>
<dbReference type="Gene3D" id="3.40.50.2000">
    <property type="entry name" value="Glycogen Phosphorylase B"/>
    <property type="match status" value="1"/>
</dbReference>
<evidence type="ECO:0000256" key="2">
    <source>
        <dbReference type="ARBA" id="ARBA00022676"/>
    </source>
</evidence>
<evidence type="ECO:0000256" key="7">
    <source>
        <dbReference type="RuleBase" id="RU362059"/>
    </source>
</evidence>
<comment type="catalytic activity">
    <reaction evidence="5 7">
        <text>glucuronate acceptor + UDP-alpha-D-glucuronate = acceptor beta-D-glucuronoside + UDP + H(+)</text>
        <dbReference type="Rhea" id="RHEA:21032"/>
        <dbReference type="ChEBI" id="CHEBI:15378"/>
        <dbReference type="ChEBI" id="CHEBI:58052"/>
        <dbReference type="ChEBI" id="CHEBI:58223"/>
        <dbReference type="ChEBI" id="CHEBI:132367"/>
        <dbReference type="ChEBI" id="CHEBI:132368"/>
        <dbReference type="EC" id="2.4.1.17"/>
    </reaction>
</comment>
<proteinExistence type="inferred from homology"/>
<evidence type="ECO:0000313" key="8">
    <source>
        <dbReference type="WBParaSite" id="HPLM_0000320601-mRNA-1"/>
    </source>
</evidence>
<protein>
    <recommendedName>
        <fullName evidence="7">UDP-glucuronosyltransferase</fullName>
        <ecNumber evidence="7">2.4.1.17</ecNumber>
    </recommendedName>
</protein>
<dbReference type="CDD" id="cd03784">
    <property type="entry name" value="GT1_Gtf-like"/>
    <property type="match status" value="1"/>
</dbReference>
<dbReference type="PANTHER" id="PTHR48043:SF145">
    <property type="entry name" value="FI06409P-RELATED"/>
    <property type="match status" value="1"/>
</dbReference>
<keyword evidence="2 6" id="KW-0328">Glycosyltransferase</keyword>
<keyword evidence="7" id="KW-1133">Transmembrane helix</keyword>
<evidence type="ECO:0000256" key="3">
    <source>
        <dbReference type="ARBA" id="ARBA00022679"/>
    </source>
</evidence>
<reference evidence="8" key="1">
    <citation type="submission" date="2016-04" db="UniProtKB">
        <authorList>
            <consortium name="WormBaseParasite"/>
        </authorList>
    </citation>
    <scope>IDENTIFICATION</scope>
</reference>
<feature type="transmembrane region" description="Helical" evidence="7">
    <location>
        <begin position="333"/>
        <end position="352"/>
    </location>
</feature>
<dbReference type="AlphaFoldDB" id="A0A158QJQ4"/>
<dbReference type="InterPro" id="IPR050271">
    <property type="entry name" value="UDP-glycosyltransferase"/>
</dbReference>
<dbReference type="InterPro" id="IPR002213">
    <property type="entry name" value="UDP_glucos_trans"/>
</dbReference>
<keyword evidence="3 6" id="KW-0808">Transferase</keyword>
<sequence length="406" mass="45788">LKFSCECFVYFSVWTSTIGRSHTNFVGSIADTLKEDGHNVKEQVFNVVLGLNVLDFAKMQLFAYNVCKGILGDSLLIGKLRESRYDIGIFEMFHSCPAGIPKTMLVSAIGMGYHHYRLLGMEKQTSFVPGWLFANICEYSEQNLFNSMFPGFPRLHNLIQEFERIVSKSSKGVILFSLGSLVKSSDMPMDVRRAFTEAFQSFPDYVILWKEDRKFNITNSNIFYYDWIPQVDLLADGRVKLFITHAGMNSIQEALLFGVPMVTVPLFADQYTNAAVAEERGFSVTLNKLSLSREDIIKAINTVLGDNAERLRQGAEYNRSKGFAEVRIRKGNIAIIIVGALIAFIGAIHLGGPSNFRDGQNSCRIFRICQQIVIVGEELMTLSDDFKPHQSRTTICWFSGRPALNR</sequence>